<keyword evidence="8" id="KW-0677">Repeat</keyword>
<evidence type="ECO:0000256" key="11">
    <source>
        <dbReference type="ARBA" id="ARBA00023136"/>
    </source>
</evidence>
<dbReference type="PANTHER" id="PTHR46180">
    <property type="entry name" value="VINCULIN"/>
    <property type="match status" value="1"/>
</dbReference>
<evidence type="ECO:0000256" key="1">
    <source>
        <dbReference type="ARBA" id="ARBA00004245"/>
    </source>
</evidence>
<keyword evidence="12" id="KW-0009">Actin-binding</keyword>
<evidence type="ECO:0000313" key="14">
    <source>
        <dbReference type="EMBL" id="CAG5125329.1"/>
    </source>
</evidence>
<proteinExistence type="inferred from homology"/>
<gene>
    <name evidence="14" type="ORF">CUNI_LOCUS10887</name>
</gene>
<dbReference type="SUPFAM" id="SSF47220">
    <property type="entry name" value="alpha-catenin/vinculin-like"/>
    <property type="match status" value="5"/>
</dbReference>
<keyword evidence="9" id="KW-0130">Cell adhesion</keyword>
<evidence type="ECO:0000256" key="7">
    <source>
        <dbReference type="ARBA" id="ARBA00022490"/>
    </source>
</evidence>
<feature type="non-terminal residue" evidence="14">
    <location>
        <position position="686"/>
    </location>
</feature>
<keyword evidence="11" id="KW-0472">Membrane</keyword>
<dbReference type="Gene3D" id="1.20.120.810">
    <property type="entry name" value="Vinculin, Vh2 four-helix bundle"/>
    <property type="match status" value="2"/>
</dbReference>
<dbReference type="InterPro" id="IPR036723">
    <property type="entry name" value="Alpha-catenin/vinculin-like_sf"/>
</dbReference>
<evidence type="ECO:0000256" key="6">
    <source>
        <dbReference type="ARBA" id="ARBA00022475"/>
    </source>
</evidence>
<comment type="caution">
    <text evidence="14">The sequence shown here is derived from an EMBL/GenBank/DDBJ whole genome shotgun (WGS) entry which is preliminary data.</text>
</comment>
<dbReference type="EMBL" id="CAJHNH020002024">
    <property type="protein sequence ID" value="CAG5125329.1"/>
    <property type="molecule type" value="Genomic_DNA"/>
</dbReference>
<dbReference type="InterPro" id="IPR006077">
    <property type="entry name" value="Vinculin/catenin"/>
</dbReference>
<keyword evidence="13" id="KW-0206">Cytoskeleton</keyword>
<evidence type="ECO:0000256" key="5">
    <source>
        <dbReference type="ARBA" id="ARBA00014125"/>
    </source>
</evidence>
<evidence type="ECO:0000256" key="9">
    <source>
        <dbReference type="ARBA" id="ARBA00022889"/>
    </source>
</evidence>
<reference evidence="14" key="1">
    <citation type="submission" date="2021-04" db="EMBL/GenBank/DDBJ databases">
        <authorList>
            <consortium name="Molecular Ecology Group"/>
        </authorList>
    </citation>
    <scope>NUCLEOTIDE SEQUENCE</scope>
</reference>
<dbReference type="GO" id="GO:0005912">
    <property type="term" value="C:adherens junction"/>
    <property type="evidence" value="ECO:0007669"/>
    <property type="project" value="UniProtKB-SubCell"/>
</dbReference>
<keyword evidence="6" id="KW-1003">Cell membrane</keyword>
<evidence type="ECO:0000256" key="3">
    <source>
        <dbReference type="ARBA" id="ARBA00004536"/>
    </source>
</evidence>
<accession>A0A8S3Z888</accession>
<dbReference type="Pfam" id="PF01044">
    <property type="entry name" value="Vinculin"/>
    <property type="match status" value="1"/>
</dbReference>
<dbReference type="PROSITE" id="PS00664">
    <property type="entry name" value="VINCULIN_2"/>
    <property type="match status" value="1"/>
</dbReference>
<dbReference type="GO" id="GO:0015629">
    <property type="term" value="C:actin cytoskeleton"/>
    <property type="evidence" value="ECO:0007669"/>
    <property type="project" value="InterPro"/>
</dbReference>
<evidence type="ECO:0000256" key="2">
    <source>
        <dbReference type="ARBA" id="ARBA00004413"/>
    </source>
</evidence>
<organism evidence="14 15">
    <name type="scientific">Candidula unifasciata</name>
    <dbReference type="NCBI Taxonomy" id="100452"/>
    <lineage>
        <taxon>Eukaryota</taxon>
        <taxon>Metazoa</taxon>
        <taxon>Spiralia</taxon>
        <taxon>Lophotrochozoa</taxon>
        <taxon>Mollusca</taxon>
        <taxon>Gastropoda</taxon>
        <taxon>Heterobranchia</taxon>
        <taxon>Euthyneura</taxon>
        <taxon>Panpulmonata</taxon>
        <taxon>Eupulmonata</taxon>
        <taxon>Stylommatophora</taxon>
        <taxon>Helicina</taxon>
        <taxon>Helicoidea</taxon>
        <taxon>Geomitridae</taxon>
        <taxon>Candidula</taxon>
    </lineage>
</organism>
<keyword evidence="7" id="KW-0963">Cytoplasm</keyword>
<evidence type="ECO:0000256" key="12">
    <source>
        <dbReference type="ARBA" id="ARBA00023203"/>
    </source>
</evidence>
<dbReference type="GO" id="GO:0005886">
    <property type="term" value="C:plasma membrane"/>
    <property type="evidence" value="ECO:0007669"/>
    <property type="project" value="UniProtKB-SubCell"/>
</dbReference>
<keyword evidence="10" id="KW-0965">Cell junction</keyword>
<keyword evidence="15" id="KW-1185">Reference proteome</keyword>
<name>A0A8S3Z888_9EUPU</name>
<dbReference type="Proteomes" id="UP000678393">
    <property type="component" value="Unassembled WGS sequence"/>
</dbReference>
<dbReference type="GO" id="GO:0007155">
    <property type="term" value="P:cell adhesion"/>
    <property type="evidence" value="ECO:0007669"/>
    <property type="project" value="UniProtKB-KW"/>
</dbReference>
<dbReference type="AlphaFoldDB" id="A0A8S3Z888"/>
<sequence length="686" mass="76253">MPVFHTKTIESILEPVAQQVSRLVILHEEAEDGNAMPDLDQSVRVVKVAVDNLVKVGYDTVDSSDDQILKQDMPPALKRVEESSNSLLEASELLRADPYSGPARKKLIEGSRGILQGTSSLLLAFDESEVRKIIRVCKNVLDYLAITEVVDRMDDLVTFIKNLSPVLTRMTKEVDYREKELTHQIHRDMLIRSLEQVKVLTPVLISSIKIFITASQSDQGVQEAQNNRDYTVRKMSDEIHEIIRVLQLTTYDEDEWDEDDITVMKKAQNVIEGKMKPASDWLRDPAALIGSLGDKAVHQIIEDSRKIAERCANPGDAETILRSASNVESMVNALSELRQQGKGSSESADFLSRSIQDQLMKLQQQTAQATISTERSGIRKPAPTVDGKVEQARQWLANPGLDDNGLGESATRLVVSEGQKVASCCTGPQRQELLKLCEESEILTNQISELKKKGQGHGPQAKAIARHLDEKLTTLKVKVQDALVSQVTEDFIDTSTPLKFLSEASIVLIGTPGRDDNFEDRVRQFQEQSLRLANTANSVATAGGCRDKQTVEAIFKNSSQLRDLTPQVIYAARIVFLNPNNQAAVEHFNHLLKKQWSENMDKVRSLVDEALDSEALIRAQEQGILRDTEKVEEGIRAEDPPKIVAGAANIARRADRVLQMADMEVQNSDDPVFVNRVSKASVILSA</sequence>
<evidence type="ECO:0000256" key="4">
    <source>
        <dbReference type="ARBA" id="ARBA00008376"/>
    </source>
</evidence>
<dbReference type="OrthoDB" id="29742at2759"/>
<protein>
    <recommendedName>
        <fullName evidence="5">Vinculin</fullName>
    </recommendedName>
</protein>
<evidence type="ECO:0000256" key="10">
    <source>
        <dbReference type="ARBA" id="ARBA00022949"/>
    </source>
</evidence>
<evidence type="ECO:0000256" key="8">
    <source>
        <dbReference type="ARBA" id="ARBA00022737"/>
    </source>
</evidence>
<dbReference type="GO" id="GO:0005198">
    <property type="term" value="F:structural molecule activity"/>
    <property type="evidence" value="ECO:0007669"/>
    <property type="project" value="InterPro"/>
</dbReference>
<evidence type="ECO:0000256" key="13">
    <source>
        <dbReference type="ARBA" id="ARBA00023212"/>
    </source>
</evidence>
<dbReference type="GO" id="GO:0051015">
    <property type="term" value="F:actin filament binding"/>
    <property type="evidence" value="ECO:0007669"/>
    <property type="project" value="InterPro"/>
</dbReference>
<evidence type="ECO:0000313" key="15">
    <source>
        <dbReference type="Proteomes" id="UP000678393"/>
    </source>
</evidence>
<dbReference type="InterPro" id="IPR000633">
    <property type="entry name" value="Vinculin_CS"/>
</dbReference>
<comment type="similarity">
    <text evidence="4">Belongs to the vinculin/alpha-catenin family.</text>
</comment>
<dbReference type="Gene3D" id="1.20.120.230">
    <property type="entry name" value="Alpha-catenin/vinculin-like"/>
    <property type="match status" value="3"/>
</dbReference>
<dbReference type="InterPro" id="IPR017997">
    <property type="entry name" value="Vinculin"/>
</dbReference>
<comment type="subcellular location">
    <subcellularLocation>
        <location evidence="3">Cell junction</location>
        <location evidence="3">Adherens junction</location>
    </subcellularLocation>
    <subcellularLocation>
        <location evidence="2">Cell membrane</location>
        <topology evidence="2">Peripheral membrane protein</topology>
        <orientation evidence="2">Cytoplasmic side</orientation>
    </subcellularLocation>
    <subcellularLocation>
        <location evidence="1">Cytoplasm</location>
        <location evidence="1">Cytoskeleton</location>
    </subcellularLocation>
</comment>